<name>A0ABP8NRA2_9BACT</name>
<sequence length="53" mass="5714">MPTAVGSQYFMSLHDGKSPASNNDVIERDGFDGDFGLGLDYSDLIPTYKVGSK</sequence>
<protein>
    <submittedName>
        <fullName evidence="2">Uncharacterized protein</fullName>
    </submittedName>
</protein>
<organism evidence="2 3">
    <name type="scientific">Novipirellula rosea</name>
    <dbReference type="NCBI Taxonomy" id="1031540"/>
    <lineage>
        <taxon>Bacteria</taxon>
        <taxon>Pseudomonadati</taxon>
        <taxon>Planctomycetota</taxon>
        <taxon>Planctomycetia</taxon>
        <taxon>Pirellulales</taxon>
        <taxon>Pirellulaceae</taxon>
        <taxon>Novipirellula</taxon>
    </lineage>
</organism>
<dbReference type="RefSeq" id="WP_345327549.1">
    <property type="nucleotide sequence ID" value="NZ_BAABGA010000107.1"/>
</dbReference>
<comment type="caution">
    <text evidence="2">The sequence shown here is derived from an EMBL/GenBank/DDBJ whole genome shotgun (WGS) entry which is preliminary data.</text>
</comment>
<feature type="compositionally biased region" description="Polar residues" evidence="1">
    <location>
        <begin position="1"/>
        <end position="10"/>
    </location>
</feature>
<feature type="region of interest" description="Disordered" evidence="1">
    <location>
        <begin position="1"/>
        <end position="25"/>
    </location>
</feature>
<gene>
    <name evidence="2" type="ORF">GCM10023156_62270</name>
</gene>
<evidence type="ECO:0000313" key="3">
    <source>
        <dbReference type="Proteomes" id="UP001500840"/>
    </source>
</evidence>
<reference evidence="3" key="1">
    <citation type="journal article" date="2019" name="Int. J. Syst. Evol. Microbiol.">
        <title>The Global Catalogue of Microorganisms (GCM) 10K type strain sequencing project: providing services to taxonomists for standard genome sequencing and annotation.</title>
        <authorList>
            <consortium name="The Broad Institute Genomics Platform"/>
            <consortium name="The Broad Institute Genome Sequencing Center for Infectious Disease"/>
            <person name="Wu L."/>
            <person name="Ma J."/>
        </authorList>
    </citation>
    <scope>NUCLEOTIDE SEQUENCE [LARGE SCALE GENOMIC DNA]</scope>
    <source>
        <strain evidence="3">JCM 17759</strain>
    </source>
</reference>
<evidence type="ECO:0000313" key="2">
    <source>
        <dbReference type="EMBL" id="GAA4469759.1"/>
    </source>
</evidence>
<accession>A0ABP8NRA2</accession>
<dbReference type="EMBL" id="BAABGA010000107">
    <property type="protein sequence ID" value="GAA4469759.1"/>
    <property type="molecule type" value="Genomic_DNA"/>
</dbReference>
<keyword evidence="3" id="KW-1185">Reference proteome</keyword>
<evidence type="ECO:0000256" key="1">
    <source>
        <dbReference type="SAM" id="MobiDB-lite"/>
    </source>
</evidence>
<proteinExistence type="predicted"/>
<dbReference type="Proteomes" id="UP001500840">
    <property type="component" value="Unassembled WGS sequence"/>
</dbReference>